<keyword evidence="8" id="KW-0812">Transmembrane</keyword>
<evidence type="ECO:0000256" key="2">
    <source>
        <dbReference type="ARBA" id="ARBA00012438"/>
    </source>
</evidence>
<organism evidence="10 11">
    <name type="scientific">Sphingomonas donggukensis</name>
    <dbReference type="NCBI Taxonomy" id="2949093"/>
    <lineage>
        <taxon>Bacteria</taxon>
        <taxon>Pseudomonadati</taxon>
        <taxon>Pseudomonadota</taxon>
        <taxon>Alphaproteobacteria</taxon>
        <taxon>Sphingomonadales</taxon>
        <taxon>Sphingomonadaceae</taxon>
        <taxon>Sphingomonas</taxon>
    </lineage>
</organism>
<name>A0ABY4TWX0_9SPHN</name>
<dbReference type="GO" id="GO:0016301">
    <property type="term" value="F:kinase activity"/>
    <property type="evidence" value="ECO:0007669"/>
    <property type="project" value="UniProtKB-KW"/>
</dbReference>
<evidence type="ECO:0000256" key="5">
    <source>
        <dbReference type="ARBA" id="ARBA00022741"/>
    </source>
</evidence>
<sequence>MTIERPAARRDGSFARWPTGAKVFAILSAALLPLALIVVAAAFQTTRTADLENRTRLRVAATEASRTLAIELLGDVNALRSALRAIESDPADAPSCARVRGIFAPATSTGTAFGIYDAAGTLRCGQIVPDAVLPEADGLHAEVLPGRGLTLTLSGSRGQARASVFFPARFLAEISRPSGFVAPYSLELTSPRDRLVLRPLDDMALLRTDRRIVDIGFDGLQLDMATAAAPITSPALVAMLLPIVMWVVASVIGWIVVDASLIRPLRRLRRGVDAYKPGTVFDTVSIGTIPAQEIRELGDTFRGLSQTLVAHEADLAEGLVRQTKLTREVHHRVKNNLQVIASLINFHARSSPSPEVAGAYATIQRRVDALAVVHRNHFAEMEVNRGLSLRSVIGELSANIRATAPDASAQLGITLEVEPFLVSQDVAVAVAFLITELVELAMSVQPAAQVRVSLSAGETPERAVMRVSSPALVEGEALSAALRDRYGRIIEGLSRQLRSKLHHEPLAGAYEIAIAVLGRD</sequence>
<feature type="domain" description="HAMP" evidence="9">
    <location>
        <begin position="259"/>
        <end position="313"/>
    </location>
</feature>
<reference evidence="10" key="1">
    <citation type="submission" date="2022-05" db="EMBL/GenBank/DDBJ databases">
        <title>Sphingomonas sp. strain RMG20 Genome sequencing and assembly.</title>
        <authorList>
            <person name="Kim I."/>
        </authorList>
    </citation>
    <scope>NUCLEOTIDE SEQUENCE</scope>
    <source>
        <strain evidence="10">RMG20</strain>
    </source>
</reference>
<feature type="transmembrane region" description="Helical" evidence="8">
    <location>
        <begin position="21"/>
        <end position="43"/>
    </location>
</feature>
<evidence type="ECO:0000256" key="4">
    <source>
        <dbReference type="ARBA" id="ARBA00022679"/>
    </source>
</evidence>
<keyword evidence="7" id="KW-0067">ATP-binding</keyword>
<evidence type="ECO:0000259" key="9">
    <source>
        <dbReference type="PROSITE" id="PS50885"/>
    </source>
</evidence>
<evidence type="ECO:0000256" key="8">
    <source>
        <dbReference type="SAM" id="Phobius"/>
    </source>
</evidence>
<comment type="catalytic activity">
    <reaction evidence="1">
        <text>ATP + protein L-histidine = ADP + protein N-phospho-L-histidine.</text>
        <dbReference type="EC" id="2.7.13.3"/>
    </reaction>
</comment>
<protein>
    <recommendedName>
        <fullName evidence="2">histidine kinase</fullName>
        <ecNumber evidence="2">2.7.13.3</ecNumber>
    </recommendedName>
</protein>
<proteinExistence type="predicted"/>
<keyword evidence="3" id="KW-0597">Phosphoprotein</keyword>
<dbReference type="InterPro" id="IPR003660">
    <property type="entry name" value="HAMP_dom"/>
</dbReference>
<evidence type="ECO:0000256" key="1">
    <source>
        <dbReference type="ARBA" id="ARBA00000085"/>
    </source>
</evidence>
<dbReference type="PANTHER" id="PTHR41523">
    <property type="entry name" value="TWO-COMPONENT SYSTEM SENSOR PROTEIN"/>
    <property type="match status" value="1"/>
</dbReference>
<evidence type="ECO:0000256" key="3">
    <source>
        <dbReference type="ARBA" id="ARBA00022553"/>
    </source>
</evidence>
<dbReference type="EC" id="2.7.13.3" evidence="2"/>
<dbReference type="InterPro" id="IPR011495">
    <property type="entry name" value="Sig_transdc_His_kin_sub2_dim/P"/>
</dbReference>
<dbReference type="PANTHER" id="PTHR41523:SF8">
    <property type="entry name" value="ETHYLENE RESPONSE SENSOR PROTEIN"/>
    <property type="match status" value="1"/>
</dbReference>
<keyword evidence="6 10" id="KW-0418">Kinase</keyword>
<dbReference type="Proteomes" id="UP001055580">
    <property type="component" value="Chromosome"/>
</dbReference>
<gene>
    <name evidence="10" type="ORF">M9980_06815</name>
</gene>
<accession>A0ABY4TWX0</accession>
<dbReference type="Gene3D" id="3.30.450.20">
    <property type="entry name" value="PAS domain"/>
    <property type="match status" value="1"/>
</dbReference>
<keyword evidence="5" id="KW-0547">Nucleotide-binding</keyword>
<dbReference type="PROSITE" id="PS50885">
    <property type="entry name" value="HAMP"/>
    <property type="match status" value="1"/>
</dbReference>
<dbReference type="EMBL" id="CP098401">
    <property type="protein sequence ID" value="URW76898.1"/>
    <property type="molecule type" value="Genomic_DNA"/>
</dbReference>
<keyword evidence="8" id="KW-1133">Transmembrane helix</keyword>
<feature type="transmembrane region" description="Helical" evidence="8">
    <location>
        <begin position="235"/>
        <end position="257"/>
    </location>
</feature>
<dbReference type="Pfam" id="PF07568">
    <property type="entry name" value="HisKA_2"/>
    <property type="match status" value="1"/>
</dbReference>
<keyword evidence="4" id="KW-0808">Transferase</keyword>
<evidence type="ECO:0000256" key="6">
    <source>
        <dbReference type="ARBA" id="ARBA00022777"/>
    </source>
</evidence>
<evidence type="ECO:0000313" key="11">
    <source>
        <dbReference type="Proteomes" id="UP001055580"/>
    </source>
</evidence>
<keyword evidence="8" id="KW-0472">Membrane</keyword>
<dbReference type="RefSeq" id="WP_250754682.1">
    <property type="nucleotide sequence ID" value="NZ_CP098401.1"/>
</dbReference>
<keyword evidence="11" id="KW-1185">Reference proteome</keyword>
<evidence type="ECO:0000313" key="10">
    <source>
        <dbReference type="EMBL" id="URW76898.1"/>
    </source>
</evidence>
<evidence type="ECO:0000256" key="7">
    <source>
        <dbReference type="ARBA" id="ARBA00022840"/>
    </source>
</evidence>